<dbReference type="OrthoDB" id="9780825at2"/>
<organism evidence="1 3">
    <name type="scientific">Anaerotruncus colihominis</name>
    <dbReference type="NCBI Taxonomy" id="169435"/>
    <lineage>
        <taxon>Bacteria</taxon>
        <taxon>Bacillati</taxon>
        <taxon>Bacillota</taxon>
        <taxon>Clostridia</taxon>
        <taxon>Eubacteriales</taxon>
        <taxon>Oscillospiraceae</taxon>
        <taxon>Anaerotruncus</taxon>
    </lineage>
</organism>
<sequence length="320" mass="35897">MFQPEKIDFTKTKTFSARDRHNLVRIDNMAVPGQEKGPLFTSPEFDVLVEKLKKARDEKRTITCFIGAHVIKCGLSRYLIWLMENGYITHLASNGAGSIHDFELAYLGGTSEHVPTAIEDGSFGMWEETGRWMNEAIREGDAHGYGYGQSLAAYIDAHPERFPNKQDCVFYRAFQMGVPMTYHVTIGTDIIHQHPYADFGAIGRTSGVDFAYFCHSISALDGGVHMNIGSAVTGAEVFLKALSIARNQGYPTFQITTANFDILPMGDYRTDIGKDKYDYYYRPRKNVINRPTSNGGTGLYIYGNHLETIPSLYRRLAGLE</sequence>
<dbReference type="RefSeq" id="WP_006876655.1">
    <property type="nucleotide sequence ID" value="NZ_CABIWA010000005.1"/>
</dbReference>
<protein>
    <submittedName>
        <fullName evidence="1">Uncharacterized conserved protein</fullName>
    </submittedName>
</protein>
<dbReference type="AlphaFoldDB" id="A0A174SEU3"/>
<reference evidence="2" key="3">
    <citation type="journal article" date="2018" name="BMC Genomics">
        <title>Whole genome sequencing and function prediction of 133 gut anaerobes isolated from chicken caecum in pure cultures.</title>
        <authorList>
            <person name="Medvecky M."/>
            <person name="Cejkova D."/>
            <person name="Polansky O."/>
            <person name="Karasova D."/>
            <person name="Kubasova T."/>
            <person name="Cizek A."/>
            <person name="Rychlik I."/>
        </authorList>
    </citation>
    <scope>NUCLEOTIDE SEQUENCE</scope>
    <source>
        <strain evidence="2">An175</strain>
    </source>
</reference>
<evidence type="ECO:0000313" key="1">
    <source>
        <dbReference type="EMBL" id="CUP96192.1"/>
    </source>
</evidence>
<reference evidence="1 3" key="1">
    <citation type="submission" date="2015-09" db="EMBL/GenBank/DDBJ databases">
        <authorList>
            <consortium name="Pathogen Informatics"/>
        </authorList>
    </citation>
    <scope>NUCLEOTIDE SEQUENCE [LARGE SCALE GENOMIC DNA]</scope>
    <source>
        <strain evidence="1 3">2789STDY5834939</strain>
    </source>
</reference>
<evidence type="ECO:0000313" key="4">
    <source>
        <dbReference type="Proteomes" id="UP000196386"/>
    </source>
</evidence>
<dbReference type="EMBL" id="NFKP01000015">
    <property type="protein sequence ID" value="OUP68693.1"/>
    <property type="molecule type" value="Genomic_DNA"/>
</dbReference>
<evidence type="ECO:0000313" key="3">
    <source>
        <dbReference type="Proteomes" id="UP000095765"/>
    </source>
</evidence>
<dbReference type="EMBL" id="CZBE01000018">
    <property type="protein sequence ID" value="CUP96192.1"/>
    <property type="molecule type" value="Genomic_DNA"/>
</dbReference>
<proteinExistence type="predicted"/>
<reference evidence="4" key="2">
    <citation type="submission" date="2017-04" db="EMBL/GenBank/DDBJ databases">
        <title>Function of individual gut microbiota members based on whole genome sequencing of pure cultures obtained from chicken caecum.</title>
        <authorList>
            <person name="Medvecky M."/>
            <person name="Cejkova D."/>
            <person name="Polansky O."/>
            <person name="Karasova D."/>
            <person name="Kubasova T."/>
            <person name="Cizek A."/>
            <person name="Rychlik I."/>
        </authorList>
    </citation>
    <scope>NUCLEOTIDE SEQUENCE [LARGE SCALE GENOMIC DNA]</scope>
    <source>
        <strain evidence="4">An175</strain>
    </source>
</reference>
<name>A0A174SEU3_9FIRM</name>
<gene>
    <name evidence="2" type="ORF">B5F11_12225</name>
    <name evidence="1" type="ORF">ERS852551_02567</name>
</gene>
<dbReference type="GeneID" id="72464101"/>
<dbReference type="Proteomes" id="UP000095765">
    <property type="component" value="Unassembled WGS sequence"/>
</dbReference>
<dbReference type="Gene3D" id="3.40.50.10690">
    <property type="entry name" value="putative lor/sdh protein like domains"/>
    <property type="match status" value="1"/>
</dbReference>
<accession>A0A174SEU3</accession>
<dbReference type="Proteomes" id="UP000196386">
    <property type="component" value="Unassembled WGS sequence"/>
</dbReference>
<evidence type="ECO:0000313" key="2">
    <source>
        <dbReference type="EMBL" id="OUP68693.1"/>
    </source>
</evidence>